<keyword evidence="1" id="KW-1133">Transmembrane helix</keyword>
<dbReference type="EMBL" id="JAYKXP010000047">
    <property type="protein sequence ID" value="KAK7037407.1"/>
    <property type="molecule type" value="Genomic_DNA"/>
</dbReference>
<keyword evidence="1" id="KW-0472">Membrane</keyword>
<evidence type="ECO:0000313" key="3">
    <source>
        <dbReference type="Proteomes" id="UP001383192"/>
    </source>
</evidence>
<evidence type="ECO:0000256" key="1">
    <source>
        <dbReference type="SAM" id="Phobius"/>
    </source>
</evidence>
<feature type="transmembrane region" description="Helical" evidence="1">
    <location>
        <begin position="103"/>
        <end position="123"/>
    </location>
</feature>
<protein>
    <submittedName>
        <fullName evidence="2">Uncharacterized protein</fullName>
    </submittedName>
</protein>
<reference evidence="2 3" key="1">
    <citation type="submission" date="2024-01" db="EMBL/GenBank/DDBJ databases">
        <title>A draft genome for a cacao thread blight-causing isolate of Paramarasmius palmivorus.</title>
        <authorList>
            <person name="Baruah I.K."/>
            <person name="Bukari Y."/>
            <person name="Amoako-Attah I."/>
            <person name="Meinhardt L.W."/>
            <person name="Bailey B.A."/>
            <person name="Cohen S.P."/>
        </authorList>
    </citation>
    <scope>NUCLEOTIDE SEQUENCE [LARGE SCALE GENOMIC DNA]</scope>
    <source>
        <strain evidence="2 3">GH-12</strain>
    </source>
</reference>
<name>A0AAW0CBY1_9AGAR</name>
<feature type="transmembrane region" description="Helical" evidence="1">
    <location>
        <begin position="64"/>
        <end position="83"/>
    </location>
</feature>
<sequence>MVPRSRRSAVPSRDRGTSETLLPLHARPATIRVRVINIAVIKVHGNTITSFARSHLVGGSLQQILIQAALLLAFVWILANWMLPTSRTHHAFPLPDPATMLNVTVYYILNITVYIFPSATAYLHPFGQNSSHSLLAGEELSAICARTNNNPLYDPTLYGLCGLLGRYAFEDVSN</sequence>
<proteinExistence type="predicted"/>
<keyword evidence="3" id="KW-1185">Reference proteome</keyword>
<organism evidence="2 3">
    <name type="scientific">Paramarasmius palmivorus</name>
    <dbReference type="NCBI Taxonomy" id="297713"/>
    <lineage>
        <taxon>Eukaryota</taxon>
        <taxon>Fungi</taxon>
        <taxon>Dikarya</taxon>
        <taxon>Basidiomycota</taxon>
        <taxon>Agaricomycotina</taxon>
        <taxon>Agaricomycetes</taxon>
        <taxon>Agaricomycetidae</taxon>
        <taxon>Agaricales</taxon>
        <taxon>Marasmiineae</taxon>
        <taxon>Marasmiaceae</taxon>
        <taxon>Paramarasmius</taxon>
    </lineage>
</organism>
<keyword evidence="1" id="KW-0812">Transmembrane</keyword>
<dbReference type="Proteomes" id="UP001383192">
    <property type="component" value="Unassembled WGS sequence"/>
</dbReference>
<evidence type="ECO:0000313" key="2">
    <source>
        <dbReference type="EMBL" id="KAK7037407.1"/>
    </source>
</evidence>
<comment type="caution">
    <text evidence="2">The sequence shown here is derived from an EMBL/GenBank/DDBJ whole genome shotgun (WGS) entry which is preliminary data.</text>
</comment>
<dbReference type="AlphaFoldDB" id="A0AAW0CBY1"/>
<accession>A0AAW0CBY1</accession>
<gene>
    <name evidence="2" type="ORF">VNI00_011157</name>
</gene>